<accession>A0ACC1SRF0</accession>
<reference evidence="1" key="1">
    <citation type="submission" date="2022-08" db="EMBL/GenBank/DDBJ databases">
        <title>Genome Sequence of Fusarium decemcellulare.</title>
        <authorList>
            <person name="Buettner E."/>
        </authorList>
    </citation>
    <scope>NUCLEOTIDE SEQUENCE</scope>
    <source>
        <strain evidence="1">Babe19</strain>
    </source>
</reference>
<dbReference type="EMBL" id="JANRMS010000184">
    <property type="protein sequence ID" value="KAJ3544677.1"/>
    <property type="molecule type" value="Genomic_DNA"/>
</dbReference>
<comment type="caution">
    <text evidence="1">The sequence shown here is derived from an EMBL/GenBank/DDBJ whole genome shotgun (WGS) entry which is preliminary data.</text>
</comment>
<proteinExistence type="predicted"/>
<protein>
    <submittedName>
        <fullName evidence="1">Uncharacterized protein</fullName>
    </submittedName>
</protein>
<sequence length="320" mass="34924">MATSAVESASSPDATKLTGDERAKALKANGRDRPLDVFTYGGHPISGHQTKPIKQIRIPKFASLEDEREWRKLHHAAALRWLGMNGYNNEGAGGHVTIRDPILDDHFWINPHGVSFSHMRPEDLCLVNEHGEVVEPGNMHAINPAGFSIHAAVHKARPDVVAACHCHSVPTKAFSGLGCKLEPINQDACRFYEDHGIYEGFGGIVLAHEEGKRIAKALETNKAVILANHGILTVAKSVDAATFLFGAMDRCIQAQLLADAAAAGRGTPTVKVDHEAATYTRRIYTDEMEYVMFQSSFEDVVKASNGELPMETGKEIPRTD</sequence>
<evidence type="ECO:0000313" key="2">
    <source>
        <dbReference type="Proteomes" id="UP001148629"/>
    </source>
</evidence>
<organism evidence="1 2">
    <name type="scientific">Fusarium decemcellulare</name>
    <dbReference type="NCBI Taxonomy" id="57161"/>
    <lineage>
        <taxon>Eukaryota</taxon>
        <taxon>Fungi</taxon>
        <taxon>Dikarya</taxon>
        <taxon>Ascomycota</taxon>
        <taxon>Pezizomycotina</taxon>
        <taxon>Sordariomycetes</taxon>
        <taxon>Hypocreomycetidae</taxon>
        <taxon>Hypocreales</taxon>
        <taxon>Nectriaceae</taxon>
        <taxon>Fusarium</taxon>
        <taxon>Fusarium decemcellulare species complex</taxon>
    </lineage>
</organism>
<keyword evidence="2" id="KW-1185">Reference proteome</keyword>
<dbReference type="Proteomes" id="UP001148629">
    <property type="component" value="Unassembled WGS sequence"/>
</dbReference>
<evidence type="ECO:0000313" key="1">
    <source>
        <dbReference type="EMBL" id="KAJ3544677.1"/>
    </source>
</evidence>
<name>A0ACC1SRF0_9HYPO</name>
<gene>
    <name evidence="1" type="ORF">NM208_g2924</name>
</gene>